<dbReference type="KEGG" id="php:PhaeoP97_00337"/>
<proteinExistence type="predicted"/>
<name>A0A1L3I0Z3_9RHOB</name>
<dbReference type="Pfam" id="PF03724">
    <property type="entry name" value="META"/>
    <property type="match status" value="1"/>
</dbReference>
<feature type="signal peptide" evidence="1">
    <location>
        <begin position="1"/>
        <end position="21"/>
    </location>
</feature>
<evidence type="ECO:0000256" key="1">
    <source>
        <dbReference type="SAM" id="SignalP"/>
    </source>
</evidence>
<keyword evidence="1" id="KW-0732">Signal</keyword>
<dbReference type="PANTHER" id="PTHR35535">
    <property type="entry name" value="HEAT SHOCK PROTEIN HSLJ"/>
    <property type="match status" value="1"/>
</dbReference>
<dbReference type="PROSITE" id="PS51257">
    <property type="entry name" value="PROKAR_LIPOPROTEIN"/>
    <property type="match status" value="1"/>
</dbReference>
<organism evidence="3 4">
    <name type="scientific">Phaeobacter porticola</name>
    <dbReference type="NCBI Taxonomy" id="1844006"/>
    <lineage>
        <taxon>Bacteria</taxon>
        <taxon>Pseudomonadati</taxon>
        <taxon>Pseudomonadota</taxon>
        <taxon>Alphaproteobacteria</taxon>
        <taxon>Rhodobacterales</taxon>
        <taxon>Roseobacteraceae</taxon>
        <taxon>Phaeobacter</taxon>
    </lineage>
</organism>
<dbReference type="PANTHER" id="PTHR35535:SF2">
    <property type="entry name" value="DUF306 DOMAIN-CONTAINING PROTEIN"/>
    <property type="match status" value="1"/>
</dbReference>
<keyword evidence="3" id="KW-0346">Stress response</keyword>
<sequence length="134" mass="14699" precursor="true">MKLIYAPLLAFASLLSLVGCFGDETLRAYGGRGTTWQLREIDKTPVAALTTLEFPKPGVITGQLPCNQMTGQLMTPYPWFEIAALATTRMVCPTLREETDVLTALQQMDLVEIKGSVLLLTNDAGREMLFTATD</sequence>
<reference evidence="4" key="1">
    <citation type="submission" date="2016-07" db="EMBL/GenBank/DDBJ databases">
        <title>Phaeobacter portensis sp. nov., a tropodithietic acid producing bacterium isolated from a German harbor.</title>
        <authorList>
            <person name="Freese H.M."/>
            <person name="Bunk B."/>
            <person name="Breider S."/>
            <person name="Brinkhoff T."/>
        </authorList>
    </citation>
    <scope>NUCLEOTIDE SEQUENCE [LARGE SCALE GENOMIC DNA]</scope>
    <source>
        <strain evidence="4">P97</strain>
    </source>
</reference>
<evidence type="ECO:0000313" key="3">
    <source>
        <dbReference type="EMBL" id="APG45788.1"/>
    </source>
</evidence>
<dbReference type="InterPro" id="IPR053147">
    <property type="entry name" value="Hsp_HslJ-like"/>
</dbReference>
<dbReference type="InterPro" id="IPR038670">
    <property type="entry name" value="HslJ-like_sf"/>
</dbReference>
<feature type="domain" description="DUF306" evidence="2">
    <location>
        <begin position="33"/>
        <end position="129"/>
    </location>
</feature>
<dbReference type="RefSeq" id="WP_072503598.1">
    <property type="nucleotide sequence ID" value="NZ_CP016364.1"/>
</dbReference>
<dbReference type="Gene3D" id="2.40.128.270">
    <property type="match status" value="1"/>
</dbReference>
<gene>
    <name evidence="3" type="ORF">PhaeoP97_00337</name>
</gene>
<dbReference type="InterPro" id="IPR005184">
    <property type="entry name" value="DUF306_Meta_HslJ"/>
</dbReference>
<keyword evidence="4" id="KW-1185">Reference proteome</keyword>
<dbReference type="Proteomes" id="UP000183859">
    <property type="component" value="Chromosome"/>
</dbReference>
<dbReference type="OrthoDB" id="7777568at2"/>
<accession>A0A1L3I0Z3</accession>
<dbReference type="AlphaFoldDB" id="A0A1L3I0Z3"/>
<protein>
    <submittedName>
        <fullName evidence="3">Heat shock protein</fullName>
    </submittedName>
</protein>
<dbReference type="STRING" id="1844006.PhaeoP97_00337"/>
<evidence type="ECO:0000259" key="2">
    <source>
        <dbReference type="Pfam" id="PF03724"/>
    </source>
</evidence>
<dbReference type="EMBL" id="CP016364">
    <property type="protein sequence ID" value="APG45788.1"/>
    <property type="molecule type" value="Genomic_DNA"/>
</dbReference>
<feature type="chain" id="PRO_5012882585" evidence="1">
    <location>
        <begin position="22"/>
        <end position="134"/>
    </location>
</feature>
<evidence type="ECO:0000313" key="4">
    <source>
        <dbReference type="Proteomes" id="UP000183859"/>
    </source>
</evidence>